<keyword evidence="5" id="KW-0813">Transport</keyword>
<keyword evidence="18" id="KW-1185">Reference proteome</keyword>
<dbReference type="GO" id="GO:0004222">
    <property type="term" value="F:metalloendopeptidase activity"/>
    <property type="evidence" value="ECO:0007669"/>
    <property type="project" value="InterPro"/>
</dbReference>
<dbReference type="PRINTS" id="PR00999">
    <property type="entry name" value="FUNGALYSIN"/>
</dbReference>
<comment type="similarity">
    <text evidence="3">In the central section; belongs to the inositol 1,4,5-trisphosphate 5-phosphatase family.</text>
</comment>
<dbReference type="GO" id="GO:0015031">
    <property type="term" value="P:protein transport"/>
    <property type="evidence" value="ECO:0007669"/>
    <property type="project" value="UniProtKB-KW"/>
</dbReference>
<keyword evidence="12" id="KW-0653">Protein transport</keyword>
<sequence>QNPRSIVLKSKKSTSSLVVEKIGANVILNYTKNTEIKWNEYTPLIQRDVYGTLGLIQINNDVFFSIITQIEKIAEFENNSTVYRILKLSFFSCISNKYDNLSDFTENLLSDQQQSNSDYQQNTVVVHPCQALNKLLLGGSFYFCMDLDLTRNMQKRETDFEIGISKTNLFQSFDTHFVWNQHLLKSILQVREKELGPDLKAEFDESGLAVMLMQGHCSTLEQRVGSFSFKVGIISRLSCNSFCSRFNLCGLVVNGYVLYFVVVPTEFMFFTKNYSFSFTQIRGSVPLFWEQTGFQVTHKFTLTRGFETTGPAIRKHMEELIARYQKVHIVNLLKQNDGAGQEMSLGDSYRLHINKLKDLKDCIVFTSFDFHAVVKRDYEKLSNLTDSVKFASENYDGAILDIQKGVFRTNCLDCLDRTNVVQTVLAKQAVSLFLKSIDASSVAKHDSFLTVFNTLWADNGDWLSKIYAGTGALKSSYTRQGKSTLFGFLDDAAKSVSRLYINNFQDEKRQDLIDLLLGKAVLNNFEEIILRNPLHELVNFEVNEREKEFATREKISIIIASFNVNGKLPHYSEPLEQWLFSRTCIYPELFVISIQELIQLTPGQMVTGDPEKNRDIWENGINKTLNSLVNGEKPEFNYAILRTANLVALGMFVFVREDKVNNIKNMEISIIKTGLGGMAGNKGGIGVSLLYYETRICFVCAHLAAGASNYEDRNRDYKTITEGINFSGKKIDDHDAVFWFGDFNYRISLPNEEVRSCIQNNTLDYLLCSDQLLNQQACGMIFVDYKEGPLNFFPTYKYDTGTSVYDTSEKMRIPSWTDRILYKGNNIKLLEYDRVELTMSDHRPIRGVFEMEVKIVDQQKKEKVLEELYKEKSKNGFKENVNLMMNLKKFKSNIDSSIDKKKSASNPSLKIKNSEVDGFNLIDIEYENINKQPTRIPDKGGFVKSAPVDPFSDDFVENSITDDPFSSTKSTTLASPSSDSSKWWEKDIDETWILKEGDGNKFDYYAPTSELVLNNADFLNSFTPKSTSEKNFIAKSHIAHFLGVKKDEIVVTDVVSTSTGIKNYFFAPTIDGIQVVNAQANTHVDEFGNVLATSASWIKGSGNVNRQSVFCTPIQALKNFASLLDIPYENSEMVETENEEEITISGFSKFGDVTIKTRYYQTEYSLEKVYDLEVPFGIDYWNVFVSLVSGKVVGLNNWSFKEEWEEDTHVKSETRLTKRRDYVYTVVALPRESIAEDRKYVINPADKIASPLGWHNSGSGDLAMTIGNNVISQDDNLQALRTPHKPDYKFNYPVDLTQDATTYWEAGATNTFYITNILHDITYHYGFDEASGNFQYNNFDKGGKGNDRILAKTQSGKYFDNAYFVTPPDGKSGEMGMFLFKTTPTRDGDMDNTVVLHELMHGINTRLTGGKSNSNCLSNDVGKGFNEGMADVNAFVLTTKASDNRNTDKSAGRYVTNSPNGVRGLAYSTDMVRNPSTYKDFSTTTGHGAGAVFASMMFEVFWNIVDKSGYTSEILKDVKSGKGNSDFYQIIFDGLKLQPCNPSYKAIRDSLLLADKNKGSKYFCEIWRGFAKRGMGLNADSSYVNNFELPQGC</sequence>
<reference evidence="17" key="1">
    <citation type="submission" date="2020-05" db="EMBL/GenBank/DDBJ databases">
        <title>Phylogenomic resolution of chytrid fungi.</title>
        <authorList>
            <person name="Stajich J.E."/>
            <person name="Amses K."/>
            <person name="Simmons R."/>
            <person name="Seto K."/>
            <person name="Myers J."/>
            <person name="Bonds A."/>
            <person name="Quandt C.A."/>
            <person name="Barry K."/>
            <person name="Liu P."/>
            <person name="Grigoriev I."/>
            <person name="Longcore J.E."/>
            <person name="James T.Y."/>
        </authorList>
    </citation>
    <scope>NUCLEOTIDE SEQUENCE</scope>
    <source>
        <strain evidence="17">JEL0476</strain>
    </source>
</reference>
<evidence type="ECO:0000256" key="2">
    <source>
        <dbReference type="ARBA" id="ARBA00008943"/>
    </source>
</evidence>
<evidence type="ECO:0000256" key="9">
    <source>
        <dbReference type="ARBA" id="ARBA00022729"/>
    </source>
</evidence>
<evidence type="ECO:0000259" key="16">
    <source>
        <dbReference type="PROSITE" id="PS50275"/>
    </source>
</evidence>
<dbReference type="GO" id="GO:0005615">
    <property type="term" value="C:extracellular space"/>
    <property type="evidence" value="ECO:0007669"/>
    <property type="project" value="InterPro"/>
</dbReference>
<dbReference type="SUPFAM" id="SSF55486">
    <property type="entry name" value="Metalloproteases ('zincins'), catalytic domain"/>
    <property type="match status" value="1"/>
</dbReference>
<evidence type="ECO:0000256" key="6">
    <source>
        <dbReference type="ARBA" id="ARBA00022490"/>
    </source>
</evidence>
<comment type="subcellular location">
    <subcellularLocation>
        <location evidence="1">Cytoplasm</location>
    </subcellularLocation>
</comment>
<comment type="caution">
    <text evidence="17">The sequence shown here is derived from an EMBL/GenBank/DDBJ whole genome shotgun (WGS) entry which is preliminary data.</text>
</comment>
<keyword evidence="9" id="KW-0732">Signal</keyword>
<dbReference type="InterPro" id="IPR046985">
    <property type="entry name" value="IP5"/>
</dbReference>
<dbReference type="Pfam" id="PF22669">
    <property type="entry name" value="Exo_endo_phos2"/>
    <property type="match status" value="1"/>
</dbReference>
<evidence type="ECO:0000256" key="10">
    <source>
        <dbReference type="ARBA" id="ARBA00022801"/>
    </source>
</evidence>
<dbReference type="InterPro" id="IPR001842">
    <property type="entry name" value="Peptidase_M36"/>
</dbReference>
<dbReference type="Pfam" id="PF07504">
    <property type="entry name" value="FTP"/>
    <property type="match status" value="1"/>
</dbReference>
<keyword evidence="13" id="KW-0482">Metalloprotease</keyword>
<keyword evidence="11 15" id="KW-0862">Zinc</keyword>
<evidence type="ECO:0000313" key="18">
    <source>
        <dbReference type="Proteomes" id="UP001211065"/>
    </source>
</evidence>
<dbReference type="PROSITE" id="PS50275">
    <property type="entry name" value="SAC"/>
    <property type="match status" value="1"/>
</dbReference>
<feature type="active site" evidence="14">
    <location>
        <position position="1398"/>
    </location>
</feature>
<comment type="similarity">
    <text evidence="2">Belongs to the synaptojanin family.</text>
</comment>
<keyword evidence="8 15" id="KW-0479">Metal-binding</keyword>
<dbReference type="Pfam" id="PF02128">
    <property type="entry name" value="Peptidase_M36"/>
    <property type="match status" value="1"/>
</dbReference>
<dbReference type="InterPro" id="IPR036691">
    <property type="entry name" value="Endo/exonu/phosph_ase_sf"/>
</dbReference>
<dbReference type="Gene3D" id="3.60.10.10">
    <property type="entry name" value="Endonuclease/exonuclease/phosphatase"/>
    <property type="match status" value="1"/>
</dbReference>
<feature type="non-terminal residue" evidence="17">
    <location>
        <position position="1593"/>
    </location>
</feature>
<accession>A0AAD5U0Z2</accession>
<feature type="binding site" evidence="15">
    <location>
        <position position="1427"/>
    </location>
    <ligand>
        <name>Zn(2+)</name>
        <dbReference type="ChEBI" id="CHEBI:29105"/>
        <note>catalytic</note>
    </ligand>
</feature>
<dbReference type="Proteomes" id="UP001211065">
    <property type="component" value="Unassembled WGS sequence"/>
</dbReference>
<dbReference type="CDD" id="cd09596">
    <property type="entry name" value="M36"/>
    <property type="match status" value="1"/>
</dbReference>
<dbReference type="PANTHER" id="PTHR11200:SF257">
    <property type="entry name" value="PHOSPHOINOSITIDE 5-PHOSPHATASE"/>
    <property type="match status" value="1"/>
</dbReference>
<dbReference type="GO" id="GO:0006508">
    <property type="term" value="P:proteolysis"/>
    <property type="evidence" value="ECO:0007669"/>
    <property type="project" value="UniProtKB-KW"/>
</dbReference>
<dbReference type="InterPro" id="IPR000300">
    <property type="entry name" value="IPPc"/>
</dbReference>
<gene>
    <name evidence="17" type="primary">INP52</name>
    <name evidence="17" type="ORF">HK099_006615</name>
</gene>
<feature type="binding site" evidence="15">
    <location>
        <position position="1397"/>
    </location>
    <ligand>
        <name>Zn(2+)</name>
        <dbReference type="ChEBI" id="CHEBI:29105"/>
        <note>catalytic</note>
    </ligand>
</feature>
<dbReference type="InterPro" id="IPR027268">
    <property type="entry name" value="Peptidase_M4/M1_CTD_sf"/>
</dbReference>
<evidence type="ECO:0000313" key="17">
    <source>
        <dbReference type="EMBL" id="KAJ3214905.1"/>
    </source>
</evidence>
<evidence type="ECO:0000256" key="7">
    <source>
        <dbReference type="ARBA" id="ARBA00022670"/>
    </source>
</evidence>
<dbReference type="PANTHER" id="PTHR11200">
    <property type="entry name" value="INOSITOL 5-PHOSPHATASE"/>
    <property type="match status" value="1"/>
</dbReference>
<dbReference type="Gene3D" id="1.10.390.10">
    <property type="entry name" value="Neutral Protease Domain 2"/>
    <property type="match status" value="1"/>
</dbReference>
<dbReference type="FunFam" id="3.60.10.10:FF:000029">
    <property type="entry name" value="Inositol polyphosphate 5-phosphatase"/>
    <property type="match status" value="1"/>
</dbReference>
<evidence type="ECO:0000256" key="3">
    <source>
        <dbReference type="ARBA" id="ARBA00009678"/>
    </source>
</evidence>
<evidence type="ECO:0000256" key="5">
    <source>
        <dbReference type="ARBA" id="ARBA00022448"/>
    </source>
</evidence>
<proteinExistence type="inferred from homology"/>
<dbReference type="EMBL" id="JADGJW010000583">
    <property type="protein sequence ID" value="KAJ3214905.1"/>
    <property type="molecule type" value="Genomic_DNA"/>
</dbReference>
<dbReference type="InterPro" id="IPR011096">
    <property type="entry name" value="FTP_domain"/>
</dbReference>
<feature type="binding site" evidence="15">
    <location>
        <position position="1401"/>
    </location>
    <ligand>
        <name>Zn(2+)</name>
        <dbReference type="ChEBI" id="CHEBI:29105"/>
        <note>catalytic</note>
    </ligand>
</feature>
<evidence type="ECO:0000256" key="4">
    <source>
        <dbReference type="ARBA" id="ARBA00013044"/>
    </source>
</evidence>
<feature type="domain" description="SAC" evidence="16">
    <location>
        <begin position="132"/>
        <end position="469"/>
    </location>
</feature>
<dbReference type="InterPro" id="IPR002013">
    <property type="entry name" value="SAC_dom"/>
</dbReference>
<evidence type="ECO:0000256" key="13">
    <source>
        <dbReference type="ARBA" id="ARBA00023049"/>
    </source>
</evidence>
<evidence type="ECO:0000256" key="12">
    <source>
        <dbReference type="ARBA" id="ARBA00022927"/>
    </source>
</evidence>
<dbReference type="SUPFAM" id="SSF56219">
    <property type="entry name" value="DNase I-like"/>
    <property type="match status" value="1"/>
</dbReference>
<evidence type="ECO:0000256" key="8">
    <source>
        <dbReference type="ARBA" id="ARBA00022723"/>
    </source>
</evidence>
<keyword evidence="7" id="KW-0645">Protease</keyword>
<evidence type="ECO:0000256" key="1">
    <source>
        <dbReference type="ARBA" id="ARBA00004496"/>
    </source>
</evidence>
<dbReference type="EC" id="3.1.3.36" evidence="4"/>
<comment type="cofactor">
    <cofactor evidence="15">
        <name>Zn(2+)</name>
        <dbReference type="ChEBI" id="CHEBI:29105"/>
    </cofactor>
    <text evidence="15">Binds 1 zinc ion per subunit.</text>
</comment>
<name>A0AAD5U0Z2_9FUNG</name>
<dbReference type="GO" id="GO:0004439">
    <property type="term" value="F:phosphatidylinositol-4,5-bisphosphate 5-phosphatase activity"/>
    <property type="evidence" value="ECO:0007669"/>
    <property type="project" value="UniProtKB-EC"/>
</dbReference>
<dbReference type="GO" id="GO:0046856">
    <property type="term" value="P:phosphatidylinositol dephosphorylation"/>
    <property type="evidence" value="ECO:0007669"/>
    <property type="project" value="InterPro"/>
</dbReference>
<evidence type="ECO:0000256" key="15">
    <source>
        <dbReference type="PIRSR" id="PIRSR601842-2"/>
    </source>
</evidence>
<keyword evidence="6" id="KW-0963">Cytoplasm</keyword>
<keyword evidence="10" id="KW-0378">Hydrolase</keyword>
<evidence type="ECO:0000256" key="11">
    <source>
        <dbReference type="ARBA" id="ARBA00022833"/>
    </source>
</evidence>
<dbReference type="Pfam" id="PF02383">
    <property type="entry name" value="Syja_N"/>
    <property type="match status" value="1"/>
</dbReference>
<dbReference type="GO" id="GO:0008270">
    <property type="term" value="F:zinc ion binding"/>
    <property type="evidence" value="ECO:0007669"/>
    <property type="project" value="InterPro"/>
</dbReference>
<organism evidence="17 18">
    <name type="scientific">Clydaea vesicula</name>
    <dbReference type="NCBI Taxonomy" id="447962"/>
    <lineage>
        <taxon>Eukaryota</taxon>
        <taxon>Fungi</taxon>
        <taxon>Fungi incertae sedis</taxon>
        <taxon>Chytridiomycota</taxon>
        <taxon>Chytridiomycota incertae sedis</taxon>
        <taxon>Chytridiomycetes</taxon>
        <taxon>Lobulomycetales</taxon>
        <taxon>Lobulomycetaceae</taxon>
        <taxon>Clydaea</taxon>
    </lineage>
</organism>
<protein>
    <recommendedName>
        <fullName evidence="4">phosphoinositide 5-phosphatase</fullName>
        <ecNumber evidence="4">3.1.3.36</ecNumber>
    </recommendedName>
</protein>
<evidence type="ECO:0000256" key="14">
    <source>
        <dbReference type="PIRSR" id="PIRSR601842-1"/>
    </source>
</evidence>
<dbReference type="SMART" id="SM00128">
    <property type="entry name" value="IPPc"/>
    <property type="match status" value="1"/>
</dbReference>
<dbReference type="GO" id="GO:0005737">
    <property type="term" value="C:cytoplasm"/>
    <property type="evidence" value="ECO:0007669"/>
    <property type="project" value="UniProtKB-SubCell"/>
</dbReference>
<dbReference type="Gene3D" id="3.10.170.10">
    <property type="match status" value="1"/>
</dbReference>